<evidence type="ECO:0000256" key="1">
    <source>
        <dbReference type="SAM" id="Phobius"/>
    </source>
</evidence>
<comment type="caution">
    <text evidence="2">The sequence shown here is derived from an EMBL/GenBank/DDBJ whole genome shotgun (WGS) entry which is preliminary data.</text>
</comment>
<name>A0A6N6JLL8_9RHOB</name>
<reference evidence="2 3" key="1">
    <citation type="submission" date="2019-12" db="EMBL/GenBank/DDBJ databases">
        <title>Litoreibacter badius sp. nov., a novel bacteriochlorophyll a-containing bacterium in the genus Litoreibacter.</title>
        <authorList>
            <person name="Kanamuro M."/>
            <person name="Takabe Y."/>
            <person name="Mori K."/>
            <person name="Takaichi S."/>
            <person name="Hanada S."/>
        </authorList>
    </citation>
    <scope>NUCLEOTIDE SEQUENCE [LARGE SCALE GENOMIC DNA]</scope>
    <source>
        <strain evidence="2 3">K6</strain>
    </source>
</reference>
<accession>A0A6N6JLL8</accession>
<keyword evidence="1" id="KW-0812">Transmembrane</keyword>
<proteinExistence type="predicted"/>
<evidence type="ECO:0000313" key="3">
    <source>
        <dbReference type="Proteomes" id="UP000436822"/>
    </source>
</evidence>
<evidence type="ECO:0000313" key="2">
    <source>
        <dbReference type="EMBL" id="GFE66770.1"/>
    </source>
</evidence>
<organism evidence="2 3">
    <name type="scientific">Litoreibacter roseus</name>
    <dbReference type="NCBI Taxonomy" id="2601869"/>
    <lineage>
        <taxon>Bacteria</taxon>
        <taxon>Pseudomonadati</taxon>
        <taxon>Pseudomonadota</taxon>
        <taxon>Alphaproteobacteria</taxon>
        <taxon>Rhodobacterales</taxon>
        <taxon>Roseobacteraceae</taxon>
        <taxon>Litoreibacter</taxon>
    </lineage>
</organism>
<keyword evidence="1" id="KW-0472">Membrane</keyword>
<gene>
    <name evidence="2" type="ORF">KIN_38440</name>
</gene>
<dbReference type="AlphaFoldDB" id="A0A6N6JLL8"/>
<feature type="transmembrane region" description="Helical" evidence="1">
    <location>
        <begin position="15"/>
        <end position="33"/>
    </location>
</feature>
<dbReference type="Proteomes" id="UP000436822">
    <property type="component" value="Unassembled WGS sequence"/>
</dbReference>
<dbReference type="EMBL" id="BLJE01000006">
    <property type="protein sequence ID" value="GFE66770.1"/>
    <property type="molecule type" value="Genomic_DNA"/>
</dbReference>
<keyword evidence="1" id="KW-1133">Transmembrane helix</keyword>
<sequence>MHSGAKALPCYGNMAFLKALLGAGTLAVVTGFLERFSNSKKGQARAYPL</sequence>
<protein>
    <submittedName>
        <fullName evidence="2">Uncharacterized protein</fullName>
    </submittedName>
</protein>
<keyword evidence="3" id="KW-1185">Reference proteome</keyword>